<dbReference type="Proteomes" id="UP000828390">
    <property type="component" value="Unassembled WGS sequence"/>
</dbReference>
<sequence>MKFIQRDIEHIHNTDTIYETPYDDSFVESSFVRNIKTAITQNTDDEPDNDWPMENTYIRDTPNEDSTDDGGNATSTNLENDQHDWPTESAYLRSSL</sequence>
<dbReference type="AlphaFoldDB" id="A0A9D4RJG7"/>
<keyword evidence="3" id="KW-1185">Reference proteome</keyword>
<reference evidence="2" key="2">
    <citation type="submission" date="2020-11" db="EMBL/GenBank/DDBJ databases">
        <authorList>
            <person name="McCartney M.A."/>
            <person name="Auch B."/>
            <person name="Kono T."/>
            <person name="Mallez S."/>
            <person name="Becker A."/>
            <person name="Gohl D.M."/>
            <person name="Silverstein K.A.T."/>
            <person name="Koren S."/>
            <person name="Bechman K.B."/>
            <person name="Herman A."/>
            <person name="Abrahante J.E."/>
            <person name="Garbe J."/>
        </authorList>
    </citation>
    <scope>NUCLEOTIDE SEQUENCE</scope>
    <source>
        <strain evidence="2">Duluth1</strain>
        <tissue evidence="2">Whole animal</tissue>
    </source>
</reference>
<protein>
    <submittedName>
        <fullName evidence="2">Uncharacterized protein</fullName>
    </submittedName>
</protein>
<evidence type="ECO:0000313" key="2">
    <source>
        <dbReference type="EMBL" id="KAH3869848.1"/>
    </source>
</evidence>
<proteinExistence type="predicted"/>
<dbReference type="EMBL" id="JAIWYP010000002">
    <property type="protein sequence ID" value="KAH3869848.1"/>
    <property type="molecule type" value="Genomic_DNA"/>
</dbReference>
<gene>
    <name evidence="2" type="ORF">DPMN_033019</name>
</gene>
<evidence type="ECO:0000313" key="3">
    <source>
        <dbReference type="Proteomes" id="UP000828390"/>
    </source>
</evidence>
<organism evidence="2 3">
    <name type="scientific">Dreissena polymorpha</name>
    <name type="common">Zebra mussel</name>
    <name type="synonym">Mytilus polymorpha</name>
    <dbReference type="NCBI Taxonomy" id="45954"/>
    <lineage>
        <taxon>Eukaryota</taxon>
        <taxon>Metazoa</taxon>
        <taxon>Spiralia</taxon>
        <taxon>Lophotrochozoa</taxon>
        <taxon>Mollusca</taxon>
        <taxon>Bivalvia</taxon>
        <taxon>Autobranchia</taxon>
        <taxon>Heteroconchia</taxon>
        <taxon>Euheterodonta</taxon>
        <taxon>Imparidentia</taxon>
        <taxon>Neoheterodontei</taxon>
        <taxon>Myida</taxon>
        <taxon>Dreissenoidea</taxon>
        <taxon>Dreissenidae</taxon>
        <taxon>Dreissena</taxon>
    </lineage>
</organism>
<feature type="region of interest" description="Disordered" evidence="1">
    <location>
        <begin position="39"/>
        <end position="96"/>
    </location>
</feature>
<accession>A0A9D4RJG7</accession>
<reference evidence="2" key="1">
    <citation type="journal article" date="2019" name="bioRxiv">
        <title>The Genome of the Zebra Mussel, Dreissena polymorpha: A Resource for Invasive Species Research.</title>
        <authorList>
            <person name="McCartney M.A."/>
            <person name="Auch B."/>
            <person name="Kono T."/>
            <person name="Mallez S."/>
            <person name="Zhang Y."/>
            <person name="Obille A."/>
            <person name="Becker A."/>
            <person name="Abrahante J.E."/>
            <person name="Garbe J."/>
            <person name="Badalamenti J.P."/>
            <person name="Herman A."/>
            <person name="Mangelson H."/>
            <person name="Liachko I."/>
            <person name="Sullivan S."/>
            <person name="Sone E.D."/>
            <person name="Koren S."/>
            <person name="Silverstein K.A.T."/>
            <person name="Beckman K.B."/>
            <person name="Gohl D.M."/>
        </authorList>
    </citation>
    <scope>NUCLEOTIDE SEQUENCE</scope>
    <source>
        <strain evidence="2">Duluth1</strain>
        <tissue evidence="2">Whole animal</tissue>
    </source>
</reference>
<comment type="caution">
    <text evidence="2">The sequence shown here is derived from an EMBL/GenBank/DDBJ whole genome shotgun (WGS) entry which is preliminary data.</text>
</comment>
<name>A0A9D4RJG7_DREPO</name>
<evidence type="ECO:0000256" key="1">
    <source>
        <dbReference type="SAM" id="MobiDB-lite"/>
    </source>
</evidence>